<name>A0A6J4RIP4_9ACTN</name>
<sequence>MAVGLNDPSGDEVAQALVVLVAGRAAVEVLPYPGEPGVGIVARRGRVGRPRRAPCDGEQ</sequence>
<evidence type="ECO:0000313" key="1">
    <source>
        <dbReference type="EMBL" id="CAA9474493.1"/>
    </source>
</evidence>
<proteinExistence type="predicted"/>
<dbReference type="EMBL" id="CADCVR010000007">
    <property type="protein sequence ID" value="CAA9474493.1"/>
    <property type="molecule type" value="Genomic_DNA"/>
</dbReference>
<reference evidence="1" key="1">
    <citation type="submission" date="2020-02" db="EMBL/GenBank/DDBJ databases">
        <authorList>
            <person name="Meier V. D."/>
        </authorList>
    </citation>
    <scope>NUCLEOTIDE SEQUENCE</scope>
    <source>
        <strain evidence="1">AVDCRST_MAG53</strain>
    </source>
</reference>
<gene>
    <name evidence="1" type="ORF">AVDCRST_MAG53-163</name>
</gene>
<accession>A0A6J4RIP4</accession>
<protein>
    <submittedName>
        <fullName evidence="1">Uncharacterized protein</fullName>
    </submittedName>
</protein>
<organism evidence="1">
    <name type="scientific">uncultured Solirubrobacteraceae bacterium</name>
    <dbReference type="NCBI Taxonomy" id="1162706"/>
    <lineage>
        <taxon>Bacteria</taxon>
        <taxon>Bacillati</taxon>
        <taxon>Actinomycetota</taxon>
        <taxon>Thermoleophilia</taxon>
        <taxon>Solirubrobacterales</taxon>
        <taxon>Solirubrobacteraceae</taxon>
        <taxon>environmental samples</taxon>
    </lineage>
</organism>
<dbReference type="AlphaFoldDB" id="A0A6J4RIP4"/>